<dbReference type="Pfam" id="PF08561">
    <property type="entry name" value="Ribosomal_L37"/>
    <property type="match status" value="1"/>
</dbReference>
<comment type="caution">
    <text evidence="9">The sequence shown here is derived from an EMBL/GenBank/DDBJ whole genome shotgun (WGS) entry which is preliminary data.</text>
</comment>
<dbReference type="PANTHER" id="PTHR28595:SF1">
    <property type="entry name" value="LARGE RIBOSOMAL SUBUNIT PROTEIN ML54"/>
    <property type="match status" value="1"/>
</dbReference>
<proteinExistence type="inferred from homology"/>
<keyword evidence="5" id="KW-0687">Ribonucleoprotein</keyword>
<evidence type="ECO:0000256" key="5">
    <source>
        <dbReference type="ARBA" id="ARBA00023274"/>
    </source>
</evidence>
<keyword evidence="10" id="KW-1185">Reference proteome</keyword>
<evidence type="ECO:0000256" key="1">
    <source>
        <dbReference type="ARBA" id="ARBA00004173"/>
    </source>
</evidence>
<feature type="region of interest" description="Disordered" evidence="8">
    <location>
        <begin position="39"/>
        <end position="74"/>
    </location>
</feature>
<evidence type="ECO:0000313" key="10">
    <source>
        <dbReference type="Proteomes" id="UP000297716"/>
    </source>
</evidence>
<dbReference type="Proteomes" id="UP000297716">
    <property type="component" value="Unassembled WGS sequence"/>
</dbReference>
<dbReference type="OrthoDB" id="10252718at2759"/>
<gene>
    <name evidence="9" type="ORF">E0Z10_g5177</name>
</gene>
<keyword evidence="2" id="KW-0809">Transit peptide</keyword>
<evidence type="ECO:0000313" key="9">
    <source>
        <dbReference type="EMBL" id="TGJ83584.1"/>
    </source>
</evidence>
<dbReference type="EMBL" id="SKBN01000089">
    <property type="protein sequence ID" value="TGJ83584.1"/>
    <property type="molecule type" value="Genomic_DNA"/>
</dbReference>
<feature type="compositionally biased region" description="Low complexity" evidence="8">
    <location>
        <begin position="39"/>
        <end position="61"/>
    </location>
</feature>
<evidence type="ECO:0000256" key="8">
    <source>
        <dbReference type="SAM" id="MobiDB-lite"/>
    </source>
</evidence>
<evidence type="ECO:0000256" key="7">
    <source>
        <dbReference type="ARBA" id="ARBA00035179"/>
    </source>
</evidence>
<evidence type="ECO:0000256" key="4">
    <source>
        <dbReference type="ARBA" id="ARBA00023128"/>
    </source>
</evidence>
<dbReference type="STRING" id="37992.A0A4Z0YI14"/>
<dbReference type="PANTHER" id="PTHR28595">
    <property type="entry name" value="39S RIBOSOMAL PROTEIN L54, MITOCHONDRIAL"/>
    <property type="match status" value="1"/>
</dbReference>
<sequence length="215" mass="23474">MICRRCLQRASALSTRTPRVPSTTPIGWSLPVRSRPISSTAPRRYAAAATATQTPQLSTPLADSEGGAAPAGKTLSSCPEGTVLTGLNYFKNKNDPVALADDAYPTWLWDCLDVQKKADEGEADEAGDEFSKSKKQRRLAAKRQRILEAKLLAEGNIEALAPKIPLQHQTINLPANESGTTEGALEALSAREDLRRAMRRERKAKIKESNYLKSM</sequence>
<dbReference type="GO" id="GO:0005762">
    <property type="term" value="C:mitochondrial large ribosomal subunit"/>
    <property type="evidence" value="ECO:0007669"/>
    <property type="project" value="TreeGrafter"/>
</dbReference>
<dbReference type="GO" id="GO:0003735">
    <property type="term" value="F:structural constituent of ribosome"/>
    <property type="evidence" value="ECO:0007669"/>
    <property type="project" value="TreeGrafter"/>
</dbReference>
<name>A0A4Z0YI14_9PEZI</name>
<organism evidence="9 10">
    <name type="scientific">Xylaria hypoxylon</name>
    <dbReference type="NCBI Taxonomy" id="37992"/>
    <lineage>
        <taxon>Eukaryota</taxon>
        <taxon>Fungi</taxon>
        <taxon>Dikarya</taxon>
        <taxon>Ascomycota</taxon>
        <taxon>Pezizomycotina</taxon>
        <taxon>Sordariomycetes</taxon>
        <taxon>Xylariomycetidae</taxon>
        <taxon>Xylariales</taxon>
        <taxon>Xylariaceae</taxon>
        <taxon>Xylaria</taxon>
    </lineage>
</organism>
<protein>
    <recommendedName>
        <fullName evidence="7">Large ribosomal subunit protein mL54</fullName>
    </recommendedName>
</protein>
<reference evidence="9 10" key="1">
    <citation type="submission" date="2019-03" db="EMBL/GenBank/DDBJ databases">
        <title>Draft genome sequence of Xylaria hypoxylon DSM 108379, a ubiquitous saprotrophic-parasitic fungi on hardwood.</title>
        <authorList>
            <person name="Buettner E."/>
            <person name="Leonhardt S."/>
            <person name="Gebauer A.M."/>
            <person name="Liers C."/>
            <person name="Hofrichter M."/>
            <person name="Kellner H."/>
        </authorList>
    </citation>
    <scope>NUCLEOTIDE SEQUENCE [LARGE SCALE GENOMIC DNA]</scope>
    <source>
        <strain evidence="9 10">DSM 108379</strain>
    </source>
</reference>
<comment type="subcellular location">
    <subcellularLocation>
        <location evidence="1">Mitochondrion</location>
    </subcellularLocation>
</comment>
<keyword evidence="4" id="KW-0496">Mitochondrion</keyword>
<keyword evidence="3" id="KW-0689">Ribosomal protein</keyword>
<evidence type="ECO:0000256" key="3">
    <source>
        <dbReference type="ARBA" id="ARBA00022980"/>
    </source>
</evidence>
<comment type="similarity">
    <text evidence="6">Belongs to the mitochondrion-specific ribosomal protein mL54 family.</text>
</comment>
<evidence type="ECO:0000256" key="2">
    <source>
        <dbReference type="ARBA" id="ARBA00022946"/>
    </source>
</evidence>
<dbReference type="InterPro" id="IPR013870">
    <property type="entry name" value="Ribosomal_mL54"/>
</dbReference>
<evidence type="ECO:0000256" key="6">
    <source>
        <dbReference type="ARBA" id="ARBA00033752"/>
    </source>
</evidence>
<accession>A0A4Z0YI14</accession>
<dbReference type="AlphaFoldDB" id="A0A4Z0YI14"/>